<dbReference type="PANTHER" id="PTHR35526">
    <property type="entry name" value="ANTI-SIGMA-F FACTOR RSBW-RELATED"/>
    <property type="match status" value="1"/>
</dbReference>
<dbReference type="AlphaFoldDB" id="A0A7Y9XYB3"/>
<evidence type="ECO:0000259" key="2">
    <source>
        <dbReference type="Pfam" id="PF13581"/>
    </source>
</evidence>
<name>A0A7Y9XYB3_9SPHN</name>
<evidence type="ECO:0000256" key="1">
    <source>
        <dbReference type="ARBA" id="ARBA00022527"/>
    </source>
</evidence>
<dbReference type="CDD" id="cd16936">
    <property type="entry name" value="HATPase_RsbW-like"/>
    <property type="match status" value="1"/>
</dbReference>
<reference evidence="3 4" key="1">
    <citation type="submission" date="2020-07" db="EMBL/GenBank/DDBJ databases">
        <title>Genomic Encyclopedia of Type Strains, Phase IV (KMG-IV): sequencing the most valuable type-strain genomes for metagenomic binning, comparative biology and taxonomic classification.</title>
        <authorList>
            <person name="Goeker M."/>
        </authorList>
    </citation>
    <scope>NUCLEOTIDE SEQUENCE [LARGE SCALE GENOMIC DNA]</scope>
    <source>
        <strain evidence="3 4">DSM 29043</strain>
    </source>
</reference>
<dbReference type="Gene3D" id="3.30.565.10">
    <property type="entry name" value="Histidine kinase-like ATPase, C-terminal domain"/>
    <property type="match status" value="1"/>
</dbReference>
<protein>
    <submittedName>
        <fullName evidence="3">Anti-sigma regulatory factor (Ser/Thr protein kinase)</fullName>
    </submittedName>
</protein>
<dbReference type="InterPro" id="IPR050267">
    <property type="entry name" value="Anti-sigma-factor_SerPK"/>
</dbReference>
<proteinExistence type="predicted"/>
<dbReference type="RefSeq" id="WP_179408591.1">
    <property type="nucleotide sequence ID" value="NZ_BMGF01000008.1"/>
</dbReference>
<dbReference type="InterPro" id="IPR036890">
    <property type="entry name" value="HATPase_C_sf"/>
</dbReference>
<dbReference type="InterPro" id="IPR003594">
    <property type="entry name" value="HATPase_dom"/>
</dbReference>
<feature type="domain" description="Histidine kinase/HSP90-like ATPase" evidence="2">
    <location>
        <begin position="18"/>
        <end position="136"/>
    </location>
</feature>
<accession>A0A7Y9XYB3</accession>
<evidence type="ECO:0000313" key="4">
    <source>
        <dbReference type="Proteomes" id="UP000522081"/>
    </source>
</evidence>
<keyword evidence="4" id="KW-1185">Reference proteome</keyword>
<dbReference type="EMBL" id="JACBZF010000007">
    <property type="protein sequence ID" value="NYH96782.1"/>
    <property type="molecule type" value="Genomic_DNA"/>
</dbReference>
<evidence type="ECO:0000313" key="3">
    <source>
        <dbReference type="EMBL" id="NYH96782.1"/>
    </source>
</evidence>
<keyword evidence="1" id="KW-0418">Kinase</keyword>
<keyword evidence="1" id="KW-0808">Transferase</keyword>
<dbReference type="SUPFAM" id="SSF55874">
    <property type="entry name" value="ATPase domain of HSP90 chaperone/DNA topoisomerase II/histidine kinase"/>
    <property type="match status" value="1"/>
</dbReference>
<keyword evidence="1" id="KW-0723">Serine/threonine-protein kinase</keyword>
<organism evidence="3 4">
    <name type="scientific">Novosphingobium marinum</name>
    <dbReference type="NCBI Taxonomy" id="1514948"/>
    <lineage>
        <taxon>Bacteria</taxon>
        <taxon>Pseudomonadati</taxon>
        <taxon>Pseudomonadota</taxon>
        <taxon>Alphaproteobacteria</taxon>
        <taxon>Sphingomonadales</taxon>
        <taxon>Sphingomonadaceae</taxon>
        <taxon>Novosphingobium</taxon>
    </lineage>
</organism>
<sequence>MPPAGNERGNELVLHLPCTMDSLERARLSLHDWLGDRMPSEGALNRIEVVLEEMISNVVRHSIGATALTLAVESGPQSLRITLADDGPAFDPLSASAPKPYSSLDEAQPGGLGIGLIRKLSQGAAYERIENRNVFTVSMATA</sequence>
<gene>
    <name evidence="3" type="ORF">FHS75_003133</name>
</gene>
<comment type="caution">
    <text evidence="3">The sequence shown here is derived from an EMBL/GenBank/DDBJ whole genome shotgun (WGS) entry which is preliminary data.</text>
</comment>
<dbReference type="Pfam" id="PF13581">
    <property type="entry name" value="HATPase_c_2"/>
    <property type="match status" value="1"/>
</dbReference>
<dbReference type="Proteomes" id="UP000522081">
    <property type="component" value="Unassembled WGS sequence"/>
</dbReference>
<dbReference type="GO" id="GO:0004674">
    <property type="term" value="F:protein serine/threonine kinase activity"/>
    <property type="evidence" value="ECO:0007669"/>
    <property type="project" value="UniProtKB-KW"/>
</dbReference>